<evidence type="ECO:0000259" key="6">
    <source>
        <dbReference type="PROSITE" id="PS50109"/>
    </source>
</evidence>
<dbReference type="EC" id="2.7.13.3" evidence="2"/>
<organism evidence="8 9">
    <name type="scientific">Celerinatantimonas diazotrophica</name>
    <dbReference type="NCBI Taxonomy" id="412034"/>
    <lineage>
        <taxon>Bacteria</taxon>
        <taxon>Pseudomonadati</taxon>
        <taxon>Pseudomonadota</taxon>
        <taxon>Gammaproteobacteria</taxon>
        <taxon>Celerinatantimonadaceae</taxon>
        <taxon>Celerinatantimonas</taxon>
    </lineage>
</organism>
<keyword evidence="9" id="KW-1185">Reference proteome</keyword>
<keyword evidence="5" id="KW-1133">Transmembrane helix</keyword>
<sequence length="829" mass="96164">MSFINDFNFRSVLLVISLIITLNFFIFFIFFIKNRGLYLFRTLYYPCIMYAIFIILWILSNIYFHTSWLVSNGEHDAIILARLANIFSSFLIISAFTYSCHLSSNKKDRKISRWQKLIIIIFSAFFLIINLIPNLTITNIKIVKASFFIINFGPYTVLFFFTFVLVSLLTAINLLSNKNKTKIKRIESIYIAIGFIITSTTTILTSVIVTYACHDFALTWLPPALSVVELMIVGYTMIYHRFYSFKYLSYIFLNIFLISLLYLSILFIILWKFPESLKNISAIIWTISYSANWKLIWKFTSIYISLWLYHQKEPPVKQIKKMSKEFKSSTFNAIKKISDLLYLDQETILFSDTITNDLYYSYLSKNNSALLIDELEYYVDRTDDIQLVKIRDQMSLDNSAIILPLYDLNHVLSRLFIASHKKNGALFTIEEISALKQLLKNIQTYIFSEYHIKQSQAIAQSIAHEMRNPLSQIQLRLEKIDSESTNMDCYLELHHEITQAKNAIYHGNQIIDLMLQEANQPTIDPQSIHPYSISQLGQAVISDYAFDSEITQKRVTFNHQSDFTIAVNDVLFSFILFNLLRNAIYYFNEYPESTIEITLEIAEQENLLHFKDYGPGIEKHIQQRIFDDFFTYQKSGGTGLGLSYCQRVMNLFNGYISCDSVFGQYTVFTLHFPKVDQAPMALPEMQESSLATSPPKAKSGSDSVIYALVTDDNRSQRQLLRFYLEKLGINVEEAENGRQAIEKVQRCPLNLVFMDIRMPVMDGFQACKSIKALYPTLPVIAFSGETEDETMLQINQHMDDRLAKPTTKEHLETILTKWVPHFTSISKIE</sequence>
<dbReference type="InterPro" id="IPR005467">
    <property type="entry name" value="His_kinase_dom"/>
</dbReference>
<comment type="caution">
    <text evidence="8">The sequence shown here is derived from an EMBL/GenBank/DDBJ whole genome shotgun (WGS) entry which is preliminary data.</text>
</comment>
<reference evidence="8 9" key="1">
    <citation type="submission" date="2019-03" db="EMBL/GenBank/DDBJ databases">
        <title>Genomic Encyclopedia of Type Strains, Phase IV (KMG-IV): sequencing the most valuable type-strain genomes for metagenomic binning, comparative biology and taxonomic classification.</title>
        <authorList>
            <person name="Goeker M."/>
        </authorList>
    </citation>
    <scope>NUCLEOTIDE SEQUENCE [LARGE SCALE GENOMIC DNA]</scope>
    <source>
        <strain evidence="8 9">DSM 18577</strain>
    </source>
</reference>
<dbReference type="InterPro" id="IPR004358">
    <property type="entry name" value="Sig_transdc_His_kin-like_C"/>
</dbReference>
<accession>A0A4R1JLR6</accession>
<dbReference type="SUPFAM" id="SSF52172">
    <property type="entry name" value="CheY-like"/>
    <property type="match status" value="1"/>
</dbReference>
<evidence type="ECO:0000256" key="5">
    <source>
        <dbReference type="SAM" id="Phobius"/>
    </source>
</evidence>
<evidence type="ECO:0000259" key="7">
    <source>
        <dbReference type="PROSITE" id="PS50110"/>
    </source>
</evidence>
<dbReference type="GO" id="GO:0000155">
    <property type="term" value="F:phosphorelay sensor kinase activity"/>
    <property type="evidence" value="ECO:0007669"/>
    <property type="project" value="TreeGrafter"/>
</dbReference>
<dbReference type="InterPro" id="IPR036890">
    <property type="entry name" value="HATPase_C_sf"/>
</dbReference>
<feature type="modified residue" description="4-aspartylphosphate" evidence="4">
    <location>
        <position position="755"/>
    </location>
</feature>
<dbReference type="PANTHER" id="PTHR43547:SF2">
    <property type="entry name" value="HYBRID SIGNAL TRANSDUCTION HISTIDINE KINASE C"/>
    <property type="match status" value="1"/>
</dbReference>
<feature type="transmembrane region" description="Helical" evidence="5">
    <location>
        <begin position="117"/>
        <end position="137"/>
    </location>
</feature>
<dbReference type="SUPFAM" id="SSF55874">
    <property type="entry name" value="ATPase domain of HSP90 chaperone/DNA topoisomerase II/histidine kinase"/>
    <property type="match status" value="1"/>
</dbReference>
<dbReference type="Proteomes" id="UP000295565">
    <property type="component" value="Unassembled WGS sequence"/>
</dbReference>
<evidence type="ECO:0000313" key="9">
    <source>
        <dbReference type="Proteomes" id="UP000295565"/>
    </source>
</evidence>
<feature type="transmembrane region" description="Helical" evidence="5">
    <location>
        <begin position="217"/>
        <end position="238"/>
    </location>
</feature>
<dbReference type="PROSITE" id="PS50109">
    <property type="entry name" value="HIS_KIN"/>
    <property type="match status" value="1"/>
</dbReference>
<name>A0A4R1JLR6_9GAMM</name>
<dbReference type="PROSITE" id="PS50110">
    <property type="entry name" value="RESPONSE_REGULATORY"/>
    <property type="match status" value="1"/>
</dbReference>
<dbReference type="AlphaFoldDB" id="A0A4R1JLR6"/>
<feature type="transmembrane region" description="Helical" evidence="5">
    <location>
        <begin position="77"/>
        <end position="96"/>
    </location>
</feature>
<dbReference type="Gene3D" id="3.40.50.2300">
    <property type="match status" value="1"/>
</dbReference>
<dbReference type="SMART" id="SM00448">
    <property type="entry name" value="REC"/>
    <property type="match status" value="1"/>
</dbReference>
<dbReference type="InterPro" id="IPR003594">
    <property type="entry name" value="HATPase_dom"/>
</dbReference>
<gene>
    <name evidence="8" type="ORF">EV690_2079</name>
</gene>
<evidence type="ECO:0000256" key="2">
    <source>
        <dbReference type="ARBA" id="ARBA00012438"/>
    </source>
</evidence>
<proteinExistence type="predicted"/>
<dbReference type="Gene3D" id="3.30.565.10">
    <property type="entry name" value="Histidine kinase-like ATPase, C-terminal domain"/>
    <property type="match status" value="1"/>
</dbReference>
<dbReference type="Pfam" id="PF00072">
    <property type="entry name" value="Response_reg"/>
    <property type="match status" value="1"/>
</dbReference>
<dbReference type="InterPro" id="IPR011006">
    <property type="entry name" value="CheY-like_superfamily"/>
</dbReference>
<keyword evidence="5" id="KW-0812">Transmembrane</keyword>
<feature type="transmembrane region" description="Helical" evidence="5">
    <location>
        <begin position="188"/>
        <end position="211"/>
    </location>
</feature>
<dbReference type="PRINTS" id="PR00344">
    <property type="entry name" value="BCTRLSENSOR"/>
</dbReference>
<feature type="domain" description="Histidine kinase" evidence="6">
    <location>
        <begin position="461"/>
        <end position="676"/>
    </location>
</feature>
<feature type="transmembrane region" description="Helical" evidence="5">
    <location>
        <begin position="250"/>
        <end position="271"/>
    </location>
</feature>
<dbReference type="EMBL" id="SMGD01000013">
    <property type="protein sequence ID" value="TCK51983.1"/>
    <property type="molecule type" value="Genomic_DNA"/>
</dbReference>
<dbReference type="OrthoDB" id="8573961at2"/>
<evidence type="ECO:0000313" key="8">
    <source>
        <dbReference type="EMBL" id="TCK51983.1"/>
    </source>
</evidence>
<keyword evidence="5" id="KW-0472">Membrane</keyword>
<evidence type="ECO:0000256" key="3">
    <source>
        <dbReference type="ARBA" id="ARBA00022553"/>
    </source>
</evidence>
<keyword evidence="8" id="KW-0808">Transferase</keyword>
<keyword evidence="3 4" id="KW-0597">Phosphoprotein</keyword>
<dbReference type="InterPro" id="IPR001789">
    <property type="entry name" value="Sig_transdc_resp-reg_receiver"/>
</dbReference>
<keyword evidence="8" id="KW-0418">Kinase</keyword>
<feature type="transmembrane region" description="Helical" evidence="5">
    <location>
        <begin position="43"/>
        <end position="65"/>
    </location>
</feature>
<comment type="catalytic activity">
    <reaction evidence="1">
        <text>ATP + protein L-histidine = ADP + protein N-phospho-L-histidine.</text>
        <dbReference type="EC" id="2.7.13.3"/>
    </reaction>
</comment>
<evidence type="ECO:0000256" key="1">
    <source>
        <dbReference type="ARBA" id="ARBA00000085"/>
    </source>
</evidence>
<dbReference type="PANTHER" id="PTHR43547">
    <property type="entry name" value="TWO-COMPONENT HISTIDINE KINASE"/>
    <property type="match status" value="1"/>
</dbReference>
<dbReference type="SMART" id="SM00387">
    <property type="entry name" value="HATPase_c"/>
    <property type="match status" value="1"/>
</dbReference>
<dbReference type="CDD" id="cd17546">
    <property type="entry name" value="REC_hyHK_CKI1_RcsC-like"/>
    <property type="match status" value="1"/>
</dbReference>
<dbReference type="Pfam" id="PF02518">
    <property type="entry name" value="HATPase_c"/>
    <property type="match status" value="1"/>
</dbReference>
<feature type="transmembrane region" description="Helical" evidence="5">
    <location>
        <begin position="157"/>
        <end position="176"/>
    </location>
</feature>
<protein>
    <recommendedName>
        <fullName evidence="2">histidine kinase</fullName>
        <ecNumber evidence="2">2.7.13.3</ecNumber>
    </recommendedName>
</protein>
<feature type="domain" description="Response regulatory" evidence="7">
    <location>
        <begin position="706"/>
        <end position="819"/>
    </location>
</feature>
<feature type="transmembrane region" description="Helical" evidence="5">
    <location>
        <begin position="12"/>
        <end position="31"/>
    </location>
</feature>
<evidence type="ECO:0000256" key="4">
    <source>
        <dbReference type="PROSITE-ProRule" id="PRU00169"/>
    </source>
</evidence>